<accession>A0ABT6I0C4</accession>
<keyword evidence="3" id="KW-1185">Reference proteome</keyword>
<evidence type="ECO:0000313" key="3">
    <source>
        <dbReference type="Proteomes" id="UP001223144"/>
    </source>
</evidence>
<dbReference type="EMBL" id="JARWBG010000101">
    <property type="protein sequence ID" value="MDH2394038.1"/>
    <property type="molecule type" value="Genomic_DNA"/>
</dbReference>
<gene>
    <name evidence="2" type="ORF">QCN29_35925</name>
</gene>
<sequence length="65" mass="7003">MRSRFPGHQVRRRFGPSMMLPLRRRCPAVGRPPHAAPRGADDGVRDDGTPDGAPGGTVVTRQSSP</sequence>
<comment type="caution">
    <text evidence="2">The sequence shown here is derived from an EMBL/GenBank/DDBJ whole genome shotgun (WGS) entry which is preliminary data.</text>
</comment>
<evidence type="ECO:0000256" key="1">
    <source>
        <dbReference type="SAM" id="MobiDB-lite"/>
    </source>
</evidence>
<feature type="compositionally biased region" description="Basic and acidic residues" evidence="1">
    <location>
        <begin position="39"/>
        <end position="48"/>
    </location>
</feature>
<proteinExistence type="predicted"/>
<organism evidence="2 3">
    <name type="scientific">Streptomyces chengmaiensis</name>
    <dbReference type="NCBI Taxonomy" id="3040919"/>
    <lineage>
        <taxon>Bacteria</taxon>
        <taxon>Bacillati</taxon>
        <taxon>Actinomycetota</taxon>
        <taxon>Actinomycetes</taxon>
        <taxon>Kitasatosporales</taxon>
        <taxon>Streptomycetaceae</taxon>
        <taxon>Streptomyces</taxon>
    </lineage>
</organism>
<reference evidence="2 3" key="1">
    <citation type="submission" date="2023-04" db="EMBL/GenBank/DDBJ databases">
        <title>Streptomyces chengmaiensis sp. nov. isolated from the stem of mangrove plant in Hainan.</title>
        <authorList>
            <person name="Huang X."/>
            <person name="Zhou S."/>
            <person name="Chu X."/>
            <person name="Xie Y."/>
            <person name="Lin Y."/>
        </authorList>
    </citation>
    <scope>NUCLEOTIDE SEQUENCE [LARGE SCALE GENOMIC DNA]</scope>
    <source>
        <strain evidence="2 3">HNM0663</strain>
    </source>
</reference>
<feature type="region of interest" description="Disordered" evidence="1">
    <location>
        <begin position="26"/>
        <end position="65"/>
    </location>
</feature>
<dbReference type="RefSeq" id="WP_279933447.1">
    <property type="nucleotide sequence ID" value="NZ_JARWBG010000101.1"/>
</dbReference>
<dbReference type="Proteomes" id="UP001223144">
    <property type="component" value="Unassembled WGS sequence"/>
</dbReference>
<evidence type="ECO:0000313" key="2">
    <source>
        <dbReference type="EMBL" id="MDH2394038.1"/>
    </source>
</evidence>
<protein>
    <submittedName>
        <fullName evidence="2">Uncharacterized protein</fullName>
    </submittedName>
</protein>
<name>A0ABT6I0C4_9ACTN</name>
<feature type="compositionally biased region" description="Low complexity" evidence="1">
    <location>
        <begin position="50"/>
        <end position="65"/>
    </location>
</feature>